<feature type="region of interest" description="Disordered" evidence="1">
    <location>
        <begin position="180"/>
        <end position="201"/>
    </location>
</feature>
<evidence type="ECO:0000313" key="2">
    <source>
        <dbReference type="EMBL" id="SFO36124.1"/>
    </source>
</evidence>
<organism evidence="2 3">
    <name type="scientific">Actinomadura madurae</name>
    <dbReference type="NCBI Taxonomy" id="1993"/>
    <lineage>
        <taxon>Bacteria</taxon>
        <taxon>Bacillati</taxon>
        <taxon>Actinomycetota</taxon>
        <taxon>Actinomycetes</taxon>
        <taxon>Streptosporangiales</taxon>
        <taxon>Thermomonosporaceae</taxon>
        <taxon>Actinomadura</taxon>
    </lineage>
</organism>
<feature type="region of interest" description="Disordered" evidence="1">
    <location>
        <begin position="231"/>
        <end position="301"/>
    </location>
</feature>
<dbReference type="STRING" id="1993.SAMN04489713_105238"/>
<dbReference type="Proteomes" id="UP000183413">
    <property type="component" value="Unassembled WGS sequence"/>
</dbReference>
<name>A0A1I5GJ97_9ACTN</name>
<protein>
    <submittedName>
        <fullName evidence="2">TIGR02677 family protein</fullName>
    </submittedName>
</protein>
<dbReference type="InParanoid" id="A0A1I5GJ97"/>
<keyword evidence="3" id="KW-1185">Reference proteome</keyword>
<dbReference type="Pfam" id="PF09660">
    <property type="entry name" value="DUF2397"/>
    <property type="match status" value="1"/>
</dbReference>
<sequence>MNRPDSLAANASAFMSGLQRTIELQDVDEEAFLVYKDRLIAYLERFVSELVVKHHDIAATLRALPPERVADLLALAARWEVADAVPDGATVPDEQTDQPVAVSAATGEKLALGEGRWSGLWSWFVGGRGHPCQADLLRTRARKAIPDLLASVDELRDRLQDAKQRIAELETAIRRLDGEHRRAGETRAKAQGREEQLTETGDRRDAAIVELQRFAATGLLQLGCAVEVPDTGGPWPPTRPCGSPAAPRSASSTSTTGTRRGAAHRMRSPATTPICRRRCRGTATTRWPARRSRTSSRPQRVVPCSSSISALRDVGALIGLLGP</sequence>
<proteinExistence type="predicted"/>
<dbReference type="EMBL" id="FOVH01000005">
    <property type="protein sequence ID" value="SFO36124.1"/>
    <property type="molecule type" value="Genomic_DNA"/>
</dbReference>
<accession>A0A1I5GJ97</accession>
<feature type="compositionally biased region" description="Low complexity" evidence="1">
    <location>
        <begin position="242"/>
        <end position="260"/>
    </location>
</feature>
<evidence type="ECO:0000256" key="1">
    <source>
        <dbReference type="SAM" id="MobiDB-lite"/>
    </source>
</evidence>
<evidence type="ECO:0000313" key="3">
    <source>
        <dbReference type="Proteomes" id="UP000183413"/>
    </source>
</evidence>
<dbReference type="InterPro" id="IPR013493">
    <property type="entry name" value="CHP02677"/>
</dbReference>
<gene>
    <name evidence="2" type="ORF">SAMN04489713_105238</name>
</gene>
<reference evidence="2 3" key="1">
    <citation type="submission" date="2016-10" db="EMBL/GenBank/DDBJ databases">
        <authorList>
            <person name="de Groot N.N."/>
        </authorList>
    </citation>
    <scope>NUCLEOTIDE SEQUENCE [LARGE SCALE GENOMIC DNA]</scope>
    <source>
        <strain evidence="2 3">DSM 43067</strain>
    </source>
</reference>
<dbReference type="AlphaFoldDB" id="A0A1I5GJ97"/>